<keyword evidence="9" id="KW-0408">Iron</keyword>
<comment type="similarity">
    <text evidence="2">Belongs to the frataxin family.</text>
</comment>
<keyword evidence="6" id="KW-0410">Iron transport</keyword>
<keyword evidence="15" id="KW-1185">Reference proteome</keyword>
<evidence type="ECO:0000256" key="2">
    <source>
        <dbReference type="ARBA" id="ARBA00008183"/>
    </source>
</evidence>
<dbReference type="PROSITE" id="PS50810">
    <property type="entry name" value="FRATAXIN_2"/>
    <property type="match status" value="1"/>
</dbReference>
<evidence type="ECO:0000256" key="10">
    <source>
        <dbReference type="ARBA" id="ARBA00023065"/>
    </source>
</evidence>
<evidence type="ECO:0000313" key="15">
    <source>
        <dbReference type="Proteomes" id="UP001516400"/>
    </source>
</evidence>
<keyword evidence="11" id="KW-0496">Mitochondrion</keyword>
<dbReference type="InterPro" id="IPR002908">
    <property type="entry name" value="Frataxin/CyaY"/>
</dbReference>
<evidence type="ECO:0000256" key="1">
    <source>
        <dbReference type="ARBA" id="ARBA00004173"/>
    </source>
</evidence>
<dbReference type="SMART" id="SM01219">
    <property type="entry name" value="Frataxin_Cyay"/>
    <property type="match status" value="1"/>
</dbReference>
<evidence type="ECO:0000256" key="5">
    <source>
        <dbReference type="ARBA" id="ARBA00022448"/>
    </source>
</evidence>
<accession>A0ABD2NJE0</accession>
<evidence type="ECO:0000256" key="6">
    <source>
        <dbReference type="ARBA" id="ARBA00022496"/>
    </source>
</evidence>
<dbReference type="EC" id="1.16.3.1" evidence="3"/>
<evidence type="ECO:0000256" key="7">
    <source>
        <dbReference type="ARBA" id="ARBA00022946"/>
    </source>
</evidence>
<dbReference type="AlphaFoldDB" id="A0ABD2NJE0"/>
<evidence type="ECO:0000256" key="13">
    <source>
        <dbReference type="ARBA" id="ARBA00047990"/>
    </source>
</evidence>
<dbReference type="GO" id="GO:0006826">
    <property type="term" value="P:iron ion transport"/>
    <property type="evidence" value="ECO:0007669"/>
    <property type="project" value="UniProtKB-KW"/>
</dbReference>
<comment type="caution">
    <text evidence="14">The sequence shown here is derived from an EMBL/GenBank/DDBJ whole genome shotgun (WGS) entry which is preliminary data.</text>
</comment>
<dbReference type="PRINTS" id="PR00904">
    <property type="entry name" value="FRATAXIN"/>
</dbReference>
<evidence type="ECO:0000313" key="14">
    <source>
        <dbReference type="EMBL" id="KAL3278813.1"/>
    </source>
</evidence>
<evidence type="ECO:0000256" key="3">
    <source>
        <dbReference type="ARBA" id="ARBA00013107"/>
    </source>
</evidence>
<dbReference type="InterPro" id="IPR036524">
    <property type="entry name" value="Frataxin/CyaY_sf"/>
</dbReference>
<dbReference type="InterPro" id="IPR020895">
    <property type="entry name" value="Frataxin_CS"/>
</dbReference>
<dbReference type="GO" id="GO:0004322">
    <property type="term" value="F:ferroxidase activity"/>
    <property type="evidence" value="ECO:0007669"/>
    <property type="project" value="UniProtKB-EC"/>
</dbReference>
<comment type="subcellular location">
    <subcellularLocation>
        <location evidence="1">Mitochondrion</location>
    </subcellularLocation>
</comment>
<reference evidence="14 15" key="1">
    <citation type="journal article" date="2021" name="BMC Biol.">
        <title>Horizontally acquired antibacterial genes associated with adaptive radiation of ladybird beetles.</title>
        <authorList>
            <person name="Li H.S."/>
            <person name="Tang X.F."/>
            <person name="Huang Y.H."/>
            <person name="Xu Z.Y."/>
            <person name="Chen M.L."/>
            <person name="Du X.Y."/>
            <person name="Qiu B.Y."/>
            <person name="Chen P.T."/>
            <person name="Zhang W."/>
            <person name="Slipinski A."/>
            <person name="Escalona H.E."/>
            <person name="Waterhouse R.M."/>
            <person name="Zwick A."/>
            <person name="Pang H."/>
        </authorList>
    </citation>
    <scope>NUCLEOTIDE SEQUENCE [LARGE SCALE GENOMIC DNA]</scope>
    <source>
        <strain evidence="14">SYSU2018</strain>
    </source>
</reference>
<dbReference type="NCBIfam" id="TIGR03422">
    <property type="entry name" value="mito_frataxin"/>
    <property type="match status" value="1"/>
</dbReference>
<dbReference type="FunFam" id="3.30.920.10:FF:000002">
    <property type="entry name" value="Frataxin, mitochondrial"/>
    <property type="match status" value="1"/>
</dbReference>
<dbReference type="PANTHER" id="PTHR16821">
    <property type="entry name" value="FRATAXIN"/>
    <property type="match status" value="1"/>
</dbReference>
<organism evidence="14 15">
    <name type="scientific">Cryptolaemus montrouzieri</name>
    <dbReference type="NCBI Taxonomy" id="559131"/>
    <lineage>
        <taxon>Eukaryota</taxon>
        <taxon>Metazoa</taxon>
        <taxon>Ecdysozoa</taxon>
        <taxon>Arthropoda</taxon>
        <taxon>Hexapoda</taxon>
        <taxon>Insecta</taxon>
        <taxon>Pterygota</taxon>
        <taxon>Neoptera</taxon>
        <taxon>Endopterygota</taxon>
        <taxon>Coleoptera</taxon>
        <taxon>Polyphaga</taxon>
        <taxon>Cucujiformia</taxon>
        <taxon>Coccinelloidea</taxon>
        <taxon>Coccinellidae</taxon>
        <taxon>Scymninae</taxon>
        <taxon>Scymnini</taxon>
        <taxon>Cryptolaemus</taxon>
    </lineage>
</organism>
<dbReference type="Proteomes" id="UP001516400">
    <property type="component" value="Unassembled WGS sequence"/>
</dbReference>
<comment type="catalytic activity">
    <reaction evidence="13">
        <text>4 Fe(2+) + O2 + 4 H(+) = 4 Fe(3+) + 2 H2O</text>
        <dbReference type="Rhea" id="RHEA:11148"/>
        <dbReference type="ChEBI" id="CHEBI:15377"/>
        <dbReference type="ChEBI" id="CHEBI:15378"/>
        <dbReference type="ChEBI" id="CHEBI:15379"/>
        <dbReference type="ChEBI" id="CHEBI:29033"/>
        <dbReference type="ChEBI" id="CHEBI:29034"/>
        <dbReference type="EC" id="1.16.3.1"/>
    </reaction>
</comment>
<evidence type="ECO:0000256" key="9">
    <source>
        <dbReference type="ARBA" id="ARBA00023004"/>
    </source>
</evidence>
<dbReference type="GO" id="GO:0006879">
    <property type="term" value="P:intracellular iron ion homeostasis"/>
    <property type="evidence" value="ECO:0007669"/>
    <property type="project" value="UniProtKB-KW"/>
</dbReference>
<dbReference type="NCBIfam" id="TIGR03421">
    <property type="entry name" value="FeS_CyaY"/>
    <property type="match status" value="1"/>
</dbReference>
<evidence type="ECO:0000256" key="4">
    <source>
        <dbReference type="ARBA" id="ARBA00022434"/>
    </source>
</evidence>
<dbReference type="GO" id="GO:0006783">
    <property type="term" value="P:heme biosynthetic process"/>
    <property type="evidence" value="ECO:0007669"/>
    <property type="project" value="UniProtKB-KW"/>
</dbReference>
<dbReference type="InterPro" id="IPR017789">
    <property type="entry name" value="Frataxin"/>
</dbReference>
<keyword evidence="7" id="KW-0809">Transit peptide</keyword>
<evidence type="ECO:0000256" key="12">
    <source>
        <dbReference type="ARBA" id="ARBA00023133"/>
    </source>
</evidence>
<dbReference type="Pfam" id="PF01491">
    <property type="entry name" value="Frataxin_Cyay"/>
    <property type="match status" value="1"/>
</dbReference>
<name>A0ABD2NJE0_9CUCU</name>
<dbReference type="SUPFAM" id="SSF55387">
    <property type="entry name" value="Frataxin/Nqo15-like"/>
    <property type="match status" value="1"/>
</dbReference>
<dbReference type="PANTHER" id="PTHR16821:SF2">
    <property type="entry name" value="FRATAXIN, MITOCHONDRIAL"/>
    <property type="match status" value="1"/>
</dbReference>
<keyword evidence="4" id="KW-0409">Iron storage</keyword>
<dbReference type="EMBL" id="JABFTP020000124">
    <property type="protein sequence ID" value="KAL3278813.1"/>
    <property type="molecule type" value="Genomic_DNA"/>
</dbReference>
<protein>
    <recommendedName>
        <fullName evidence="3">ferroxidase</fullName>
        <ecNumber evidence="3">1.16.3.1</ecNumber>
    </recommendedName>
</protein>
<dbReference type="PROSITE" id="PS01344">
    <property type="entry name" value="FRATAXIN_1"/>
    <property type="match status" value="1"/>
</dbReference>
<evidence type="ECO:0000256" key="8">
    <source>
        <dbReference type="ARBA" id="ARBA00023002"/>
    </source>
</evidence>
<proteinExistence type="inferred from homology"/>
<sequence>MSCYRFYNVMKITRQYNTKLFSRTKILSLHTKRYKAFCKIPIWCNSVSNSNHKFCVATQFYKLSTQPSVTYEKACEETLESLYEFFEDLVESHSLFSSGDVSYSDGVLTINLGNDLGTYVINRQLPNEQIWLSSPTSGPKRYDFVREGECWIYKHDGQTLHSLLEKEISKLLGKEIDLSTCAYFKLI</sequence>
<evidence type="ECO:0000256" key="11">
    <source>
        <dbReference type="ARBA" id="ARBA00023128"/>
    </source>
</evidence>
<dbReference type="GO" id="GO:0005739">
    <property type="term" value="C:mitochondrion"/>
    <property type="evidence" value="ECO:0007669"/>
    <property type="project" value="UniProtKB-SubCell"/>
</dbReference>
<keyword evidence="10" id="KW-0406">Ion transport</keyword>
<keyword evidence="5" id="KW-0813">Transport</keyword>
<keyword evidence="12" id="KW-0350">Heme biosynthesis</keyword>
<keyword evidence="8" id="KW-0560">Oxidoreductase</keyword>
<dbReference type="Gene3D" id="3.30.920.10">
    <property type="entry name" value="Frataxin/CyaY"/>
    <property type="match status" value="1"/>
</dbReference>
<gene>
    <name evidence="14" type="ORF">HHI36_016335</name>
</gene>